<keyword evidence="1" id="KW-0812">Transmembrane</keyword>
<accession>A0A6G4U815</accession>
<feature type="transmembrane region" description="Helical" evidence="1">
    <location>
        <begin position="54"/>
        <end position="77"/>
    </location>
</feature>
<dbReference type="RefSeq" id="WP_165240618.1">
    <property type="nucleotide sequence ID" value="NZ_JAAKZV010000136.1"/>
</dbReference>
<organism evidence="2 3">
    <name type="scientific">Streptomyces coryli</name>
    <dbReference type="NCBI Taxonomy" id="1128680"/>
    <lineage>
        <taxon>Bacteria</taxon>
        <taxon>Bacillati</taxon>
        <taxon>Actinomycetota</taxon>
        <taxon>Actinomycetes</taxon>
        <taxon>Kitasatosporales</taxon>
        <taxon>Streptomycetaceae</taxon>
        <taxon>Streptomyces</taxon>
    </lineage>
</organism>
<protein>
    <submittedName>
        <fullName evidence="2">Uncharacterized protein</fullName>
    </submittedName>
</protein>
<keyword evidence="3" id="KW-1185">Reference proteome</keyword>
<proteinExistence type="predicted"/>
<feature type="non-terminal residue" evidence="2">
    <location>
        <position position="83"/>
    </location>
</feature>
<dbReference type="EMBL" id="JAAKZV010000136">
    <property type="protein sequence ID" value="NGN67321.1"/>
    <property type="molecule type" value="Genomic_DNA"/>
</dbReference>
<name>A0A6G4U815_9ACTN</name>
<sequence length="83" mass="8746">MTSSSKTEWARPVAGVVSAAGSLLLALLWWKAWGLRTATPGLTDLYALGRGDEAVMVLAMLLVMPVGALLQTPLALARRARVG</sequence>
<keyword evidence="1" id="KW-0472">Membrane</keyword>
<gene>
    <name evidence="2" type="ORF">G5C51_25875</name>
</gene>
<dbReference type="AlphaFoldDB" id="A0A6G4U815"/>
<dbReference type="Proteomes" id="UP000481583">
    <property type="component" value="Unassembled WGS sequence"/>
</dbReference>
<evidence type="ECO:0000313" key="2">
    <source>
        <dbReference type="EMBL" id="NGN67321.1"/>
    </source>
</evidence>
<evidence type="ECO:0000313" key="3">
    <source>
        <dbReference type="Proteomes" id="UP000481583"/>
    </source>
</evidence>
<comment type="caution">
    <text evidence="2">The sequence shown here is derived from an EMBL/GenBank/DDBJ whole genome shotgun (WGS) entry which is preliminary data.</text>
</comment>
<keyword evidence="1" id="KW-1133">Transmembrane helix</keyword>
<evidence type="ECO:0000256" key="1">
    <source>
        <dbReference type="SAM" id="Phobius"/>
    </source>
</evidence>
<reference evidence="2 3" key="1">
    <citation type="submission" date="2020-02" db="EMBL/GenBank/DDBJ databases">
        <title>Whole-genome analyses of novel actinobacteria.</title>
        <authorList>
            <person name="Sahin N."/>
        </authorList>
    </citation>
    <scope>NUCLEOTIDE SEQUENCE [LARGE SCALE GENOMIC DNA]</scope>
    <source>
        <strain evidence="2 3">A7024</strain>
    </source>
</reference>
<feature type="transmembrane region" description="Helical" evidence="1">
    <location>
        <begin position="12"/>
        <end position="34"/>
    </location>
</feature>